<keyword evidence="2" id="KW-1185">Reference proteome</keyword>
<evidence type="ECO:0000313" key="2">
    <source>
        <dbReference type="Proteomes" id="UP000719412"/>
    </source>
</evidence>
<reference evidence="1" key="1">
    <citation type="journal article" date="2020" name="J Insects Food Feed">
        <title>The yellow mealworm (Tenebrio molitor) genome: a resource for the emerging insects as food and feed industry.</title>
        <authorList>
            <person name="Eriksson T."/>
            <person name="Andere A."/>
            <person name="Kelstrup H."/>
            <person name="Emery V."/>
            <person name="Picard C."/>
        </authorList>
    </citation>
    <scope>NUCLEOTIDE SEQUENCE</scope>
    <source>
        <strain evidence="1">Stoneville</strain>
        <tissue evidence="1">Whole head</tissue>
    </source>
</reference>
<reference evidence="1" key="2">
    <citation type="submission" date="2021-08" db="EMBL/GenBank/DDBJ databases">
        <authorList>
            <person name="Eriksson T."/>
        </authorList>
    </citation>
    <scope>NUCLEOTIDE SEQUENCE</scope>
    <source>
        <strain evidence="1">Stoneville</strain>
        <tissue evidence="1">Whole head</tissue>
    </source>
</reference>
<comment type="caution">
    <text evidence="1">The sequence shown here is derived from an EMBL/GenBank/DDBJ whole genome shotgun (WGS) entry which is preliminary data.</text>
</comment>
<name>A0A8J6HT37_TENMO</name>
<sequence>MVSCCDDGSDEVIAWRASDRIRKVERGQVCALSPSLPPPPPSPPLPPLRFTTPSVSRWCERDKNKTAIFELNGSFMASALQKINRVGFRKGHRNRRTLPD</sequence>
<dbReference type="Proteomes" id="UP000719412">
    <property type="component" value="Unassembled WGS sequence"/>
</dbReference>
<organism evidence="1 2">
    <name type="scientific">Tenebrio molitor</name>
    <name type="common">Yellow mealworm beetle</name>
    <dbReference type="NCBI Taxonomy" id="7067"/>
    <lineage>
        <taxon>Eukaryota</taxon>
        <taxon>Metazoa</taxon>
        <taxon>Ecdysozoa</taxon>
        <taxon>Arthropoda</taxon>
        <taxon>Hexapoda</taxon>
        <taxon>Insecta</taxon>
        <taxon>Pterygota</taxon>
        <taxon>Neoptera</taxon>
        <taxon>Endopterygota</taxon>
        <taxon>Coleoptera</taxon>
        <taxon>Polyphaga</taxon>
        <taxon>Cucujiformia</taxon>
        <taxon>Tenebrionidae</taxon>
        <taxon>Tenebrio</taxon>
    </lineage>
</organism>
<gene>
    <name evidence="1" type="ORF">GEV33_003058</name>
</gene>
<dbReference type="AlphaFoldDB" id="A0A8J6HT37"/>
<accession>A0A8J6HT37</accession>
<dbReference type="EMBL" id="JABDTM020013870">
    <property type="protein sequence ID" value="KAH0819733.1"/>
    <property type="molecule type" value="Genomic_DNA"/>
</dbReference>
<protein>
    <submittedName>
        <fullName evidence="1">Uncharacterized protein</fullName>
    </submittedName>
</protein>
<evidence type="ECO:0000313" key="1">
    <source>
        <dbReference type="EMBL" id="KAH0819733.1"/>
    </source>
</evidence>
<proteinExistence type="predicted"/>